<reference evidence="1 2" key="1">
    <citation type="journal article" date="2010" name="PLoS ONE">
        <title>Genome erosion in a nitrogen-fixing vertically transmitted endosymbiotic multicellular cyanobacterium.</title>
        <authorList>
            <person name="Ran L."/>
            <person name="Larsson J."/>
            <person name="Vigil-Stenman T."/>
            <person name="Nylander J.A."/>
            <person name="Ininbergs K."/>
            <person name="Zheng W.W."/>
            <person name="Lapidus A."/>
            <person name="Lowry S."/>
            <person name="Haselkorn R."/>
            <person name="Bergman B."/>
        </authorList>
    </citation>
    <scope>NUCLEOTIDE SEQUENCE [LARGE SCALE GENOMIC DNA]</scope>
    <source>
        <strain evidence="1 2">0708</strain>
    </source>
</reference>
<proteinExistence type="predicted"/>
<dbReference type="AlphaFoldDB" id="D7E256"/>
<dbReference type="HOGENOM" id="CLU_3027792_0_0_3"/>
<evidence type="ECO:0000313" key="1">
    <source>
        <dbReference type="EMBL" id="ADI63334.1"/>
    </source>
</evidence>
<dbReference type="EMBL" id="CP002059">
    <property type="protein sequence ID" value="ADI63334.1"/>
    <property type="molecule type" value="Genomic_DNA"/>
</dbReference>
<protein>
    <submittedName>
        <fullName evidence="1">Uncharacterized protein</fullName>
    </submittedName>
</protein>
<dbReference type="KEGG" id="naz:Aazo_0934"/>
<sequence>MFCNFAYNQGVSAKAIPLEFSFPLCVGQDYQLIGSKTRANSESTFFYGLRDYCLV</sequence>
<dbReference type="Proteomes" id="UP000001511">
    <property type="component" value="Chromosome"/>
</dbReference>
<keyword evidence="2" id="KW-1185">Reference proteome</keyword>
<accession>D7E256</accession>
<gene>
    <name evidence="1" type="ordered locus">Aazo_0934</name>
</gene>
<evidence type="ECO:0000313" key="2">
    <source>
        <dbReference type="Proteomes" id="UP000001511"/>
    </source>
</evidence>
<name>D7E256_NOSA0</name>
<organism evidence="1 2">
    <name type="scientific">Nostoc azollae (strain 0708)</name>
    <name type="common">Anabaena azollae (strain 0708)</name>
    <dbReference type="NCBI Taxonomy" id="551115"/>
    <lineage>
        <taxon>Bacteria</taxon>
        <taxon>Bacillati</taxon>
        <taxon>Cyanobacteriota</taxon>
        <taxon>Cyanophyceae</taxon>
        <taxon>Nostocales</taxon>
        <taxon>Nostocaceae</taxon>
        <taxon>Trichormus</taxon>
    </lineage>
</organism>